<comment type="caution">
    <text evidence="3">The sequence shown here is derived from an EMBL/GenBank/DDBJ whole genome shotgun (WGS) entry which is preliminary data.</text>
</comment>
<dbReference type="InterPro" id="IPR012939">
    <property type="entry name" value="Glyco_hydro_92"/>
</dbReference>
<evidence type="ECO:0000313" key="4">
    <source>
        <dbReference type="Proteomes" id="UP001597244"/>
    </source>
</evidence>
<feature type="domain" description="Glycosyl hydrolase family 92" evidence="1">
    <location>
        <begin position="237"/>
        <end position="711"/>
    </location>
</feature>
<dbReference type="PANTHER" id="PTHR12143:SF43">
    <property type="entry name" value="PUTATIVE-RELATED"/>
    <property type="match status" value="1"/>
</dbReference>
<evidence type="ECO:0000259" key="2">
    <source>
        <dbReference type="Pfam" id="PF17678"/>
    </source>
</evidence>
<organism evidence="3 4">
    <name type="scientific">Lapidilactobacillus mulanensis</name>
    <dbReference type="NCBI Taxonomy" id="2485999"/>
    <lineage>
        <taxon>Bacteria</taxon>
        <taxon>Bacillati</taxon>
        <taxon>Bacillota</taxon>
        <taxon>Bacilli</taxon>
        <taxon>Lactobacillales</taxon>
        <taxon>Lactobacillaceae</taxon>
        <taxon>Lapidilactobacillus</taxon>
    </lineage>
</organism>
<feature type="domain" description="Glycosyl hydrolase family 92 N-terminal" evidence="2">
    <location>
        <begin position="6"/>
        <end position="195"/>
    </location>
</feature>
<dbReference type="NCBIfam" id="TIGR01180">
    <property type="entry name" value="aman2_put"/>
    <property type="match status" value="1"/>
</dbReference>
<name>A0ABW4DN47_9LACO</name>
<sequence length="731" mass="83397">MKITTIDTRQGTENNYRFSNGNTLPLTGAPFAMNYFTIQTNGDQGSWFFDPHARRLEGFRLTHQPSPWIGDFQHLQILPLNLAPTEPVNELAGSYDPQRAIFSPNKLALHDVRYDIDSELIPATYGATLHSEYHHSENPGLQFELPGKFDLEISEHDISGWISNFGESEDPNFKLYVAIHFDQALIADQTRLFSEDCQPLVVNDPQHLVGHDQRLCVFFTETTSVLQIATSFISIEQAQLNLHRQLEKSIAQQAAEVTAQWQQYFDRIEINDRLHSDRVKTFYTTLYRLFLFPQKFYELDEQLQPIHYDTKVQTVKKGVLYTNNGFWDTYKTVYPFYSIIAPELLQDMLKGFLTSYQETGYLPKWLSPDERGMMPGTLIDAVIADAAAKNLIADSELPDFLEAMIKGATVQSADPKYGRRGTTDYLKYHFVPSSYDESVNHTLDYAYSDYCISVIAEKMNQPELASKYRQSALNYQHLFDPESGFIRPKDQQGQFENDFTPIEWGHGYTEGSVWQNGFAVYQDVAGLIKLYGGSEKFYQKLVELVNSRPDFKVGRYGFEIHEMSEMAALNFGQLALSNQPSFHIPYLFTYAQHPEMTQLLVKQLLLHAFNSGFTGFPGDEDNGSMAGWYVLSALGFYPVTPGSGEYVFGIPIFDEVILHLPDQKDFTLTTERNVDQNQFVQNRQLNSQNYHQSFLTHQQLMAGGKLQVTLGLAPDPVALTKQELPYSISPK</sequence>
<dbReference type="Proteomes" id="UP001597244">
    <property type="component" value="Unassembled WGS sequence"/>
</dbReference>
<dbReference type="Gene3D" id="1.20.1050.60">
    <property type="entry name" value="alpha-1,2-mannosidase"/>
    <property type="match status" value="1"/>
</dbReference>
<gene>
    <name evidence="3" type="ORF">ACFQ4L_08475</name>
</gene>
<dbReference type="Gene3D" id="3.30.2080.10">
    <property type="entry name" value="GH92 mannosidase domain"/>
    <property type="match status" value="1"/>
</dbReference>
<dbReference type="InterPro" id="IPR005887">
    <property type="entry name" value="GH92_a_mannosidase_put"/>
</dbReference>
<evidence type="ECO:0000313" key="3">
    <source>
        <dbReference type="EMBL" id="MFD1466097.1"/>
    </source>
</evidence>
<protein>
    <submittedName>
        <fullName evidence="3">GH92 family glycosyl hydrolase</fullName>
    </submittedName>
</protein>
<keyword evidence="3" id="KW-0378">Hydrolase</keyword>
<keyword evidence="4" id="KW-1185">Reference proteome</keyword>
<dbReference type="InterPro" id="IPR041371">
    <property type="entry name" value="GH92_N"/>
</dbReference>
<reference evidence="4" key="1">
    <citation type="journal article" date="2019" name="Int. J. Syst. Evol. Microbiol.">
        <title>The Global Catalogue of Microorganisms (GCM) 10K type strain sequencing project: providing services to taxonomists for standard genome sequencing and annotation.</title>
        <authorList>
            <consortium name="The Broad Institute Genomics Platform"/>
            <consortium name="The Broad Institute Genome Sequencing Center for Infectious Disease"/>
            <person name="Wu L."/>
            <person name="Ma J."/>
        </authorList>
    </citation>
    <scope>NUCLEOTIDE SEQUENCE [LARGE SCALE GENOMIC DNA]</scope>
    <source>
        <strain evidence="4">CCM 8951</strain>
    </source>
</reference>
<dbReference type="Pfam" id="PF07971">
    <property type="entry name" value="Glyco_hydro_92"/>
    <property type="match status" value="1"/>
</dbReference>
<dbReference type="SUPFAM" id="SSF48208">
    <property type="entry name" value="Six-hairpin glycosidases"/>
    <property type="match status" value="1"/>
</dbReference>
<dbReference type="EMBL" id="JBHTOF010000095">
    <property type="protein sequence ID" value="MFD1466097.1"/>
    <property type="molecule type" value="Genomic_DNA"/>
</dbReference>
<dbReference type="PANTHER" id="PTHR12143">
    <property type="entry name" value="PEPTIDE N-GLYCANASE PNGASE -RELATED"/>
    <property type="match status" value="1"/>
</dbReference>
<dbReference type="Pfam" id="PF17678">
    <property type="entry name" value="Glyco_hydro_92N"/>
    <property type="match status" value="1"/>
</dbReference>
<dbReference type="GO" id="GO:0016787">
    <property type="term" value="F:hydrolase activity"/>
    <property type="evidence" value="ECO:0007669"/>
    <property type="project" value="UniProtKB-KW"/>
</dbReference>
<dbReference type="InterPro" id="IPR008928">
    <property type="entry name" value="6-hairpin_glycosidase_sf"/>
</dbReference>
<dbReference type="Gene3D" id="2.70.98.10">
    <property type="match status" value="1"/>
</dbReference>
<dbReference type="InterPro" id="IPR050883">
    <property type="entry name" value="PNGase"/>
</dbReference>
<dbReference type="Gene3D" id="1.20.1610.10">
    <property type="entry name" value="alpha-1,2-mannosidases domains"/>
    <property type="match status" value="1"/>
</dbReference>
<accession>A0ABW4DN47</accession>
<dbReference type="InterPro" id="IPR014718">
    <property type="entry name" value="GH-type_carb-bd"/>
</dbReference>
<proteinExistence type="predicted"/>
<evidence type="ECO:0000259" key="1">
    <source>
        <dbReference type="Pfam" id="PF07971"/>
    </source>
</evidence>
<dbReference type="RefSeq" id="WP_125578153.1">
    <property type="nucleotide sequence ID" value="NZ_JBHTOF010000095.1"/>
</dbReference>